<comment type="caution">
    <text evidence="2">The sequence shown here is derived from an EMBL/GenBank/DDBJ whole genome shotgun (WGS) entry which is preliminary data.</text>
</comment>
<organism evidence="2 3">
    <name type="scientific">Kineosporia succinea</name>
    <dbReference type="NCBI Taxonomy" id="84632"/>
    <lineage>
        <taxon>Bacteria</taxon>
        <taxon>Bacillati</taxon>
        <taxon>Actinomycetota</taxon>
        <taxon>Actinomycetes</taxon>
        <taxon>Kineosporiales</taxon>
        <taxon>Kineosporiaceae</taxon>
        <taxon>Kineosporia</taxon>
    </lineage>
</organism>
<dbReference type="RefSeq" id="WP_307247267.1">
    <property type="nucleotide sequence ID" value="NZ_JAUSQZ010000001.1"/>
</dbReference>
<feature type="domain" description="DUF7455" evidence="1">
    <location>
        <begin position="48"/>
        <end position="91"/>
    </location>
</feature>
<dbReference type="InterPro" id="IPR055878">
    <property type="entry name" value="DUF7455"/>
</dbReference>
<dbReference type="Proteomes" id="UP001235712">
    <property type="component" value="Unassembled WGS sequence"/>
</dbReference>
<gene>
    <name evidence="2" type="ORF">J2S57_005002</name>
</gene>
<accession>A0ABT9P986</accession>
<dbReference type="EMBL" id="JAUSQZ010000001">
    <property type="protein sequence ID" value="MDP9829253.1"/>
    <property type="molecule type" value="Genomic_DNA"/>
</dbReference>
<sequence length="103" mass="10636">MTAIAPEMQARTASSAFDEIPALTAADRCDATTTTIRDGSGSANPRVACGAQAYVTALFPSGNSLLFCAHHGHAFEASLVERGAVIRDDSQVLQQNTKPGASA</sequence>
<dbReference type="Pfam" id="PF24254">
    <property type="entry name" value="DUF7455"/>
    <property type="match status" value="1"/>
</dbReference>
<keyword evidence="3" id="KW-1185">Reference proteome</keyword>
<proteinExistence type="predicted"/>
<reference evidence="2 3" key="1">
    <citation type="submission" date="2023-07" db="EMBL/GenBank/DDBJ databases">
        <title>Sequencing the genomes of 1000 actinobacteria strains.</title>
        <authorList>
            <person name="Klenk H.-P."/>
        </authorList>
    </citation>
    <scope>NUCLEOTIDE SEQUENCE [LARGE SCALE GENOMIC DNA]</scope>
    <source>
        <strain evidence="2 3">DSM 44388</strain>
    </source>
</reference>
<name>A0ABT9P986_9ACTN</name>
<protein>
    <recommendedName>
        <fullName evidence="1">DUF7455 domain-containing protein</fullName>
    </recommendedName>
</protein>
<evidence type="ECO:0000313" key="2">
    <source>
        <dbReference type="EMBL" id="MDP9829253.1"/>
    </source>
</evidence>
<evidence type="ECO:0000259" key="1">
    <source>
        <dbReference type="Pfam" id="PF24254"/>
    </source>
</evidence>
<evidence type="ECO:0000313" key="3">
    <source>
        <dbReference type="Proteomes" id="UP001235712"/>
    </source>
</evidence>